<dbReference type="Gene3D" id="3.40.50.1820">
    <property type="entry name" value="alpha/beta hydrolase"/>
    <property type="match status" value="1"/>
</dbReference>
<dbReference type="GO" id="GO:0016747">
    <property type="term" value="F:acyltransferase activity, transferring groups other than amino-acyl groups"/>
    <property type="evidence" value="ECO:0007669"/>
    <property type="project" value="TreeGrafter"/>
</dbReference>
<accession>A0A161LA24</accession>
<evidence type="ECO:0000256" key="1">
    <source>
        <dbReference type="SAM" id="MobiDB-lite"/>
    </source>
</evidence>
<reference evidence="3 4" key="1">
    <citation type="journal article" date="2016" name="Genome Announc.">
        <title>Draft Genome Sequence of Planomonospora sphaerica JCM9374, a Rare Actinomycete.</title>
        <authorList>
            <person name="Dohra H."/>
            <person name="Suzuki T."/>
            <person name="Inoue Y."/>
            <person name="Kodani S."/>
        </authorList>
    </citation>
    <scope>NUCLEOTIDE SEQUENCE [LARGE SCALE GENOMIC DNA]</scope>
    <source>
        <strain evidence="3 4">JCM 9374</strain>
    </source>
</reference>
<proteinExistence type="predicted"/>
<dbReference type="PANTHER" id="PTHR48098">
    <property type="entry name" value="ENTEROCHELIN ESTERASE-RELATED"/>
    <property type="match status" value="1"/>
</dbReference>
<gene>
    <name evidence="3" type="ORF">PS9374_00144</name>
</gene>
<dbReference type="InterPro" id="IPR000801">
    <property type="entry name" value="Esterase-like"/>
</dbReference>
<dbReference type="AlphaFoldDB" id="A0A161LA24"/>
<feature type="signal peptide" evidence="2">
    <location>
        <begin position="1"/>
        <end position="19"/>
    </location>
</feature>
<evidence type="ECO:0000256" key="2">
    <source>
        <dbReference type="SAM" id="SignalP"/>
    </source>
</evidence>
<dbReference type="STRING" id="161355.PS9374_00144"/>
<feature type="chain" id="PRO_5038553038" evidence="2">
    <location>
        <begin position="20"/>
        <end position="327"/>
    </location>
</feature>
<protein>
    <submittedName>
        <fullName evidence="3">Esterase</fullName>
    </submittedName>
</protein>
<name>A0A161LA24_9ACTN</name>
<dbReference type="RefSeq" id="WP_068893929.1">
    <property type="nucleotide sequence ID" value="NZ_BDCX01000001.1"/>
</dbReference>
<dbReference type="InterPro" id="IPR050583">
    <property type="entry name" value="Mycobacterial_A85_antigen"/>
</dbReference>
<feature type="compositionally biased region" description="Low complexity" evidence="1">
    <location>
        <begin position="30"/>
        <end position="44"/>
    </location>
</feature>
<dbReference type="EMBL" id="BDCX01000001">
    <property type="protein sequence ID" value="GAT64514.1"/>
    <property type="molecule type" value="Genomic_DNA"/>
</dbReference>
<evidence type="ECO:0000313" key="3">
    <source>
        <dbReference type="EMBL" id="GAT64514.1"/>
    </source>
</evidence>
<keyword evidence="2" id="KW-0732">Signal</keyword>
<comment type="caution">
    <text evidence="3">The sequence shown here is derived from an EMBL/GenBank/DDBJ whole genome shotgun (WGS) entry which is preliminary data.</text>
</comment>
<dbReference type="SUPFAM" id="SSF53474">
    <property type="entry name" value="alpha/beta-Hydrolases"/>
    <property type="match status" value="1"/>
</dbReference>
<dbReference type="Proteomes" id="UP000077701">
    <property type="component" value="Unassembled WGS sequence"/>
</dbReference>
<feature type="compositionally biased region" description="Basic and acidic residues" evidence="1">
    <location>
        <begin position="45"/>
        <end position="55"/>
    </location>
</feature>
<organism evidence="3 4">
    <name type="scientific">Planomonospora sphaerica</name>
    <dbReference type="NCBI Taxonomy" id="161355"/>
    <lineage>
        <taxon>Bacteria</taxon>
        <taxon>Bacillati</taxon>
        <taxon>Actinomycetota</taxon>
        <taxon>Actinomycetes</taxon>
        <taxon>Streptosporangiales</taxon>
        <taxon>Streptosporangiaceae</taxon>
        <taxon>Planomonospora</taxon>
    </lineage>
</organism>
<feature type="region of interest" description="Disordered" evidence="1">
    <location>
        <begin position="30"/>
        <end position="55"/>
    </location>
</feature>
<dbReference type="PANTHER" id="PTHR48098:SF1">
    <property type="entry name" value="DIACYLGLYCEROL ACYLTRANSFERASE_MYCOLYLTRANSFERASE AG85A"/>
    <property type="match status" value="1"/>
</dbReference>
<reference evidence="4" key="2">
    <citation type="submission" date="2016-04" db="EMBL/GenBank/DDBJ databases">
        <title>Planomonospora sphaerica JCM9374 whole genome shotgun sequence.</title>
        <authorList>
            <person name="Suzuki T."/>
            <person name="Dohra H."/>
            <person name="Kodani S."/>
        </authorList>
    </citation>
    <scope>NUCLEOTIDE SEQUENCE [LARGE SCALE GENOMIC DNA]</scope>
    <source>
        <strain evidence="4">JCM 9374</strain>
    </source>
</reference>
<evidence type="ECO:0000313" key="4">
    <source>
        <dbReference type="Proteomes" id="UP000077701"/>
    </source>
</evidence>
<dbReference type="Pfam" id="PF00756">
    <property type="entry name" value="Esterase"/>
    <property type="match status" value="1"/>
</dbReference>
<dbReference type="OrthoDB" id="4527292at2"/>
<dbReference type="InterPro" id="IPR029058">
    <property type="entry name" value="AB_hydrolase_fold"/>
</dbReference>
<keyword evidence="4" id="KW-1185">Reference proteome</keyword>
<sequence length="327" mass="34741">MNRKAVRLGVILLAALAVAAVSLTLLTPFSPGSPSGSSHSASPGGERDRTPSGVRVERLGERDHVLTFASAALGREGRVRVLLPAGWKPGSGPWPVLYLLDGCCQPAPDSWVTEGDATRLTSPYPVITVMPEGGAVGFYSDWRRGPKWETFHLTEVRAILERDYGAGDRRAVAGLSMGGFGAVSYAARHPGMFRAAASFSGVLDTTESAPWLLERHGEDPRDLWGPPGGSEQAAHNPVALTSKLAGVRLYVSCGDGAPGPLDDPSAARDDGEATLLTQSQEFARRAGKAGLEVTTDFYGPGTHSWPYWRRALERSLPLLMDAVGASR</sequence>